<dbReference type="AlphaFoldDB" id="A0A2U1B086"/>
<sequence length="235" mass="23927">MRTYGKIILAAVALCGALWLGAVEVPPLTGRVVDRAGVFGAGASRVEAAVLALENASGGQMAVLTVPTLDGEPIEDFSIRVAEAWKIGRKGKDNGAILVIVPDDREMRLEIGYGWEGEINDAKAGDVIRDMAPFFRAGNYADGAVYAVGKVQEFVTGKAPEGQPVPPKRRDSGDSPVAAIIVFVVILLLVLGRGRGFFFLGGGGFGGGGGFRGGGGGSFSGGGGGFGGGGASGKW</sequence>
<reference evidence="3 4" key="1">
    <citation type="submission" date="2018-04" db="EMBL/GenBank/DDBJ databases">
        <title>Genomic Encyclopedia of Type Strains, Phase IV (KMG-IV): sequencing the most valuable type-strain genomes for metagenomic binning, comparative biology and taxonomic classification.</title>
        <authorList>
            <person name="Goeker M."/>
        </authorList>
    </citation>
    <scope>NUCLEOTIDE SEQUENCE [LARGE SCALE GENOMIC DNA]</scope>
    <source>
        <strain evidence="3 4">DSM 14823</strain>
    </source>
</reference>
<evidence type="ECO:0000313" key="4">
    <source>
        <dbReference type="Proteomes" id="UP000245959"/>
    </source>
</evidence>
<dbReference type="Gene3D" id="3.10.310.50">
    <property type="match status" value="1"/>
</dbReference>
<keyword evidence="1" id="KW-0812">Transmembrane</keyword>
<protein>
    <recommendedName>
        <fullName evidence="2">TPM domain-containing protein</fullName>
    </recommendedName>
</protein>
<accession>A0A2U1B086</accession>
<comment type="caution">
    <text evidence="3">The sequence shown here is derived from an EMBL/GenBank/DDBJ whole genome shotgun (WGS) entry which is preliminary data.</text>
</comment>
<name>A0A2U1B086_9BACT</name>
<evidence type="ECO:0000256" key="1">
    <source>
        <dbReference type="SAM" id="Phobius"/>
    </source>
</evidence>
<dbReference type="EMBL" id="QEKH01000012">
    <property type="protein sequence ID" value="PVY42042.1"/>
    <property type="molecule type" value="Genomic_DNA"/>
</dbReference>
<keyword evidence="1" id="KW-0472">Membrane</keyword>
<dbReference type="Proteomes" id="UP000245959">
    <property type="component" value="Unassembled WGS sequence"/>
</dbReference>
<dbReference type="Pfam" id="PF04536">
    <property type="entry name" value="TPM_phosphatase"/>
    <property type="match status" value="1"/>
</dbReference>
<proteinExistence type="predicted"/>
<dbReference type="GeneID" id="78295190"/>
<dbReference type="InterPro" id="IPR007621">
    <property type="entry name" value="TPM_dom"/>
</dbReference>
<evidence type="ECO:0000313" key="3">
    <source>
        <dbReference type="EMBL" id="PVY42042.1"/>
    </source>
</evidence>
<keyword evidence="4" id="KW-1185">Reference proteome</keyword>
<dbReference type="PANTHER" id="PTHR30373">
    <property type="entry name" value="UPF0603 PROTEIN YGCG"/>
    <property type="match status" value="1"/>
</dbReference>
<feature type="domain" description="TPM" evidence="2">
    <location>
        <begin position="32"/>
        <end position="152"/>
    </location>
</feature>
<keyword evidence="1" id="KW-1133">Transmembrane helix</keyword>
<dbReference type="RefSeq" id="WP_116883883.1">
    <property type="nucleotide sequence ID" value="NZ_CALXNT010000087.1"/>
</dbReference>
<dbReference type="PANTHER" id="PTHR30373:SF2">
    <property type="entry name" value="UPF0603 PROTEIN YGCG"/>
    <property type="match status" value="1"/>
</dbReference>
<organism evidence="3 4">
    <name type="scientific">Victivallis vadensis</name>
    <dbReference type="NCBI Taxonomy" id="172901"/>
    <lineage>
        <taxon>Bacteria</taxon>
        <taxon>Pseudomonadati</taxon>
        <taxon>Lentisphaerota</taxon>
        <taxon>Lentisphaeria</taxon>
        <taxon>Victivallales</taxon>
        <taxon>Victivallaceae</taxon>
        <taxon>Victivallis</taxon>
    </lineage>
</organism>
<feature type="transmembrane region" description="Helical" evidence="1">
    <location>
        <begin position="175"/>
        <end position="192"/>
    </location>
</feature>
<gene>
    <name evidence="3" type="ORF">C8D82_11239</name>
</gene>
<evidence type="ECO:0000259" key="2">
    <source>
        <dbReference type="Pfam" id="PF04536"/>
    </source>
</evidence>